<feature type="transmembrane region" description="Helical" evidence="6">
    <location>
        <begin position="490"/>
        <end position="523"/>
    </location>
</feature>
<name>A0ABR0UMR7_REHGL</name>
<proteinExistence type="inferred from homology"/>
<dbReference type="PANTHER" id="PTHR48051">
    <property type="match status" value="1"/>
</dbReference>
<dbReference type="Proteomes" id="UP001318860">
    <property type="component" value="Unassembled WGS sequence"/>
</dbReference>
<dbReference type="SMART" id="SM00364">
    <property type="entry name" value="LRR_BAC"/>
    <property type="match status" value="8"/>
</dbReference>
<evidence type="ECO:0000256" key="3">
    <source>
        <dbReference type="ARBA" id="ARBA00023786"/>
    </source>
</evidence>
<dbReference type="Pfam" id="PF13855">
    <property type="entry name" value="LRR_8"/>
    <property type="match status" value="2"/>
</dbReference>
<protein>
    <submittedName>
        <fullName evidence="7">Uncharacterized protein</fullName>
    </submittedName>
</protein>
<evidence type="ECO:0000256" key="1">
    <source>
        <dbReference type="ARBA" id="ARBA00022614"/>
    </source>
</evidence>
<evidence type="ECO:0000313" key="7">
    <source>
        <dbReference type="EMBL" id="KAK6123571.1"/>
    </source>
</evidence>
<dbReference type="Gene3D" id="3.80.10.10">
    <property type="entry name" value="Ribonuclease Inhibitor"/>
    <property type="match status" value="2"/>
</dbReference>
<keyword evidence="4" id="KW-0175">Coiled coil</keyword>
<dbReference type="PANTHER" id="PTHR48051:SF54">
    <property type="entry name" value="LEUCINE-RICH REPEAT-CONTAINING PROTEIN"/>
    <property type="match status" value="1"/>
</dbReference>
<dbReference type="EMBL" id="JABTTQ020002530">
    <property type="protein sequence ID" value="KAK6123571.1"/>
    <property type="molecule type" value="Genomic_DNA"/>
</dbReference>
<keyword evidence="6" id="KW-0812">Transmembrane</keyword>
<keyword evidence="6" id="KW-1133">Transmembrane helix</keyword>
<dbReference type="PROSITE" id="PS51450">
    <property type="entry name" value="LRR"/>
    <property type="match status" value="3"/>
</dbReference>
<sequence>MDPNPKNFPILSYVMAKLPTFKRTFSAAADDFDVENPPESAPKPQEPHFEITEKMPHLKNPKLISAMRRAVSDVAQTRSTLQALGTRPDHEAVDAARFRLSEIDAHSSRDSEEINEDYKIYKAVIALDEMHETYERLLSEAERRLERIYEAALAGDELNEEEGGNEKSDSREEEMDEAVVAILKEAESGKKAIERVDLSGRKLRIFPEAFGRLKSLVVLNFSDNQLEVIPDSIAGLENLEELNLSSNLLESLPDSIGLLFKLKILDVSRNKLTALPDSISQCRLLVELDASFNKLTYLPTNIGFELVNLKRLSINLNKIRSLPTSIGEMKSLRFLDVHFNELHGLPHTIGKLTNLEILNLSSNFSDLTELPETISDLTSLKELDLSNNQIHALPDTLGRLVNLTKLNVDQNPLAIPPKEVVAEGVKAVKAYMVKRWAELLREEELKSMHEVQEQTQAGLLTRSTSWLSSVVSNVTVERTTYSSSGYYASVLPLLVAFFLAILIIFAVRTTIVAWITVVVLLAFAGKRRRVLAKEGSKITSDVAMYFVKVVVKDKGLVAFACATIISATILAWLRMADNIYL</sequence>
<dbReference type="InterPro" id="IPR050216">
    <property type="entry name" value="LRR_domain-containing"/>
</dbReference>
<evidence type="ECO:0000256" key="2">
    <source>
        <dbReference type="ARBA" id="ARBA00022737"/>
    </source>
</evidence>
<feature type="transmembrane region" description="Helical" evidence="6">
    <location>
        <begin position="556"/>
        <end position="575"/>
    </location>
</feature>
<comment type="similarity">
    <text evidence="3">Belongs to the SHOC2 family.</text>
</comment>
<reference evidence="7 8" key="1">
    <citation type="journal article" date="2021" name="Comput. Struct. Biotechnol. J.">
        <title>De novo genome assembly of the potent medicinal plant Rehmannia glutinosa using nanopore technology.</title>
        <authorList>
            <person name="Ma L."/>
            <person name="Dong C."/>
            <person name="Song C."/>
            <person name="Wang X."/>
            <person name="Zheng X."/>
            <person name="Niu Y."/>
            <person name="Chen S."/>
            <person name="Feng W."/>
        </authorList>
    </citation>
    <scope>NUCLEOTIDE SEQUENCE [LARGE SCALE GENOMIC DNA]</scope>
    <source>
        <strain evidence="7">DH-2019</strain>
    </source>
</reference>
<dbReference type="InterPro" id="IPR003591">
    <property type="entry name" value="Leu-rich_rpt_typical-subtyp"/>
</dbReference>
<gene>
    <name evidence="7" type="ORF">DH2020_042692</name>
</gene>
<evidence type="ECO:0000256" key="5">
    <source>
        <dbReference type="SAM" id="MobiDB-lite"/>
    </source>
</evidence>
<evidence type="ECO:0000256" key="6">
    <source>
        <dbReference type="SAM" id="Phobius"/>
    </source>
</evidence>
<dbReference type="PRINTS" id="PR00019">
    <property type="entry name" value="LEURICHRPT"/>
</dbReference>
<dbReference type="Pfam" id="PF00560">
    <property type="entry name" value="LRR_1"/>
    <property type="match status" value="1"/>
</dbReference>
<accession>A0ABR0UMR7</accession>
<keyword evidence="2" id="KW-0677">Repeat</keyword>
<dbReference type="InterPro" id="IPR001611">
    <property type="entry name" value="Leu-rich_rpt"/>
</dbReference>
<feature type="region of interest" description="Disordered" evidence="5">
    <location>
        <begin position="155"/>
        <end position="174"/>
    </location>
</feature>
<dbReference type="SUPFAM" id="SSF52058">
    <property type="entry name" value="L domain-like"/>
    <property type="match status" value="1"/>
</dbReference>
<evidence type="ECO:0000313" key="8">
    <source>
        <dbReference type="Proteomes" id="UP001318860"/>
    </source>
</evidence>
<feature type="coiled-coil region" evidence="4">
    <location>
        <begin position="124"/>
        <end position="151"/>
    </location>
</feature>
<organism evidence="7 8">
    <name type="scientific">Rehmannia glutinosa</name>
    <name type="common">Chinese foxglove</name>
    <dbReference type="NCBI Taxonomy" id="99300"/>
    <lineage>
        <taxon>Eukaryota</taxon>
        <taxon>Viridiplantae</taxon>
        <taxon>Streptophyta</taxon>
        <taxon>Embryophyta</taxon>
        <taxon>Tracheophyta</taxon>
        <taxon>Spermatophyta</taxon>
        <taxon>Magnoliopsida</taxon>
        <taxon>eudicotyledons</taxon>
        <taxon>Gunneridae</taxon>
        <taxon>Pentapetalae</taxon>
        <taxon>asterids</taxon>
        <taxon>lamiids</taxon>
        <taxon>Lamiales</taxon>
        <taxon>Orobanchaceae</taxon>
        <taxon>Rehmannieae</taxon>
        <taxon>Rehmannia</taxon>
    </lineage>
</organism>
<dbReference type="InterPro" id="IPR032675">
    <property type="entry name" value="LRR_dom_sf"/>
</dbReference>
<keyword evidence="8" id="KW-1185">Reference proteome</keyword>
<comment type="caution">
    <text evidence="7">The sequence shown here is derived from an EMBL/GenBank/DDBJ whole genome shotgun (WGS) entry which is preliminary data.</text>
</comment>
<dbReference type="SMART" id="SM00369">
    <property type="entry name" value="LRR_TYP"/>
    <property type="match status" value="8"/>
</dbReference>
<keyword evidence="6" id="KW-0472">Membrane</keyword>
<keyword evidence="1" id="KW-0433">Leucine-rich repeat</keyword>
<evidence type="ECO:0000256" key="4">
    <source>
        <dbReference type="SAM" id="Coils"/>
    </source>
</evidence>